<sequence length="184" mass="20606">MPHLHTRPGDHDATVSFFVVRTDGPEPRLSYHLHRRARKLMMFGGHVEHDETPWAAVQRELVEESGYRPEQVRLLQPPVRLRRLTDAAAHPVPVLSSTACTSPDPAHFHTDLLYALVTAEEPAGAPGDGESTDIRLLTRAELDAVPDEEIVEMWREAGRFILDEILPAWEPVALEEYSSVAPVV</sequence>
<organism evidence="3 4">
    <name type="scientific">Microbacterium testaceum (strain StLB037)</name>
    <dbReference type="NCBI Taxonomy" id="979556"/>
    <lineage>
        <taxon>Bacteria</taxon>
        <taxon>Bacillati</taxon>
        <taxon>Actinomycetota</taxon>
        <taxon>Actinomycetes</taxon>
        <taxon>Micrococcales</taxon>
        <taxon>Microbacteriaceae</taxon>
        <taxon>Microbacterium</taxon>
    </lineage>
</organism>
<dbReference type="Gene3D" id="3.90.79.10">
    <property type="entry name" value="Nucleoside Triphosphate Pyrophosphohydrolase"/>
    <property type="match status" value="1"/>
</dbReference>
<dbReference type="RefSeq" id="WP_013584307.1">
    <property type="nucleotide sequence ID" value="NC_015125.1"/>
</dbReference>
<dbReference type="KEGG" id="mts:MTES_1216"/>
<evidence type="ECO:0000256" key="1">
    <source>
        <dbReference type="ARBA" id="ARBA00022801"/>
    </source>
</evidence>
<reference evidence="3 4" key="1">
    <citation type="journal article" date="2011" name="J. Bacteriol.">
        <title>Genome sequence of Microbacterium testaceum StLB037, an N-acylhomoserine lactone-degrading bacterium isolated from potato leaves.</title>
        <authorList>
            <person name="Morohoshi T."/>
            <person name="Wang W.-Z."/>
            <person name="Someya N."/>
            <person name="Ikeda T."/>
        </authorList>
    </citation>
    <scope>NUCLEOTIDE SEQUENCE [LARGE SCALE GENOMIC DNA]</scope>
    <source>
        <strain evidence="3 4">StLB037</strain>
    </source>
</reference>
<dbReference type="Proteomes" id="UP000008975">
    <property type="component" value="Chromosome"/>
</dbReference>
<dbReference type="EMBL" id="AP012052">
    <property type="protein sequence ID" value="BAJ74180.1"/>
    <property type="molecule type" value="Genomic_DNA"/>
</dbReference>
<name>E8N6N2_MICTS</name>
<accession>E8N6N2</accession>
<dbReference type="PROSITE" id="PS51462">
    <property type="entry name" value="NUDIX"/>
    <property type="match status" value="1"/>
</dbReference>
<dbReference type="InterPro" id="IPR015797">
    <property type="entry name" value="NUDIX_hydrolase-like_dom_sf"/>
</dbReference>
<evidence type="ECO:0000259" key="2">
    <source>
        <dbReference type="PROSITE" id="PS51462"/>
    </source>
</evidence>
<feature type="domain" description="Nudix hydrolase" evidence="2">
    <location>
        <begin position="10"/>
        <end position="162"/>
    </location>
</feature>
<dbReference type="GO" id="GO:0016787">
    <property type="term" value="F:hydrolase activity"/>
    <property type="evidence" value="ECO:0007669"/>
    <property type="project" value="UniProtKB-KW"/>
</dbReference>
<dbReference type="AlphaFoldDB" id="E8N6N2"/>
<dbReference type="STRING" id="979556.MTES_1216"/>
<dbReference type="Pfam" id="PF00293">
    <property type="entry name" value="NUDIX"/>
    <property type="match status" value="1"/>
</dbReference>
<dbReference type="InterPro" id="IPR000086">
    <property type="entry name" value="NUDIX_hydrolase_dom"/>
</dbReference>
<dbReference type="PROSITE" id="PS00893">
    <property type="entry name" value="NUDIX_BOX"/>
    <property type="match status" value="1"/>
</dbReference>
<evidence type="ECO:0000313" key="4">
    <source>
        <dbReference type="Proteomes" id="UP000008975"/>
    </source>
</evidence>
<evidence type="ECO:0000313" key="3">
    <source>
        <dbReference type="EMBL" id="BAJ74180.1"/>
    </source>
</evidence>
<dbReference type="SUPFAM" id="SSF55811">
    <property type="entry name" value="Nudix"/>
    <property type="match status" value="1"/>
</dbReference>
<reference key="2">
    <citation type="submission" date="2011-02" db="EMBL/GenBank/DDBJ databases">
        <title>Genome sequence of Microbacterium testaceum StLB037.</title>
        <authorList>
            <person name="Morohoshi T."/>
            <person name="Wang W.Z."/>
            <person name="Someya N."/>
            <person name="Ikeda T."/>
        </authorList>
    </citation>
    <scope>NUCLEOTIDE SEQUENCE</scope>
    <source>
        <strain>StLB037</strain>
    </source>
</reference>
<dbReference type="InterPro" id="IPR020084">
    <property type="entry name" value="NUDIX_hydrolase_CS"/>
</dbReference>
<gene>
    <name evidence="3" type="ordered locus">MTES_1216</name>
</gene>
<keyword evidence="1" id="KW-0378">Hydrolase</keyword>
<proteinExistence type="predicted"/>
<dbReference type="eggNOG" id="COG1051">
    <property type="taxonomic scope" value="Bacteria"/>
</dbReference>
<protein>
    <submittedName>
        <fullName evidence="3">NTP pyrophosphohydrolase including oxidative damage repair enzyme</fullName>
    </submittedName>
</protein>
<dbReference type="HOGENOM" id="CLU_1342259_0_0_11"/>
<dbReference type="OrthoDB" id="129709at2"/>